<evidence type="ECO:0000256" key="1">
    <source>
        <dbReference type="SAM" id="MobiDB-lite"/>
    </source>
</evidence>
<dbReference type="Proteomes" id="UP000183376">
    <property type="component" value="Chromosome I"/>
</dbReference>
<sequence length="545" mass="60553">MWRMWQHGDLVAAGGISAERLITVLAERAAGTSVDIDPDTIGCTEGLWRVEARWKEDDGAESRALLVLQDDPAPPRLWWLLLHSATRPWSVRDVAPIHRLGLLQVADVCRGDSGTALDDEPMDTSQLSMDTDALNGLLAQALLGVIANTIVQPERTFALLLTSDTAQPVPRPLPGLLNVVILSEASRTRLADQTPPIPGLPAGKLRLLPPPDSALRTRVFAPDDPALDEAVAMLLHRRAYRDPPWVWIRNSAIAQWWDSAASPRRPLLDYTRLHELEHLRAQLSERDAQLRIAQQQRQAALTERDAARAAAEQAHRASPQPPGSVAELEDQLQQAYHQLDERTVERDDLETERDTLIRELARTRGLLAAAQPDFTPETPASEREFDSFAELLEAARHELTSLTITADPRSAEVLDDHHKASAWRRRTWDALTSLNHYARSAATHERPDNFVAFLRSGQPGAALSPSLVAPTESATTLADTRAYRARVFPVSRDTDPSGEALHQAHVRIERWQPPAPRLHYYDDLVTTGTLYIGYLGPHLPIPTFT</sequence>
<evidence type="ECO:0000313" key="3">
    <source>
        <dbReference type="Proteomes" id="UP000183376"/>
    </source>
</evidence>
<accession>A0A1G9SFB7</accession>
<evidence type="ECO:0000313" key="2">
    <source>
        <dbReference type="EMBL" id="SDM34168.1"/>
    </source>
</evidence>
<protein>
    <submittedName>
        <fullName evidence="2">Uncharacterized protein</fullName>
    </submittedName>
</protein>
<dbReference type="STRING" id="211114.SAMN04489726_1132"/>
<dbReference type="OrthoDB" id="3246562at2"/>
<dbReference type="AlphaFoldDB" id="A0A1G9SFB7"/>
<proteinExistence type="predicted"/>
<dbReference type="EMBL" id="LT629701">
    <property type="protein sequence ID" value="SDM34168.1"/>
    <property type="molecule type" value="Genomic_DNA"/>
</dbReference>
<dbReference type="eggNOG" id="COG1340">
    <property type="taxonomic scope" value="Bacteria"/>
</dbReference>
<feature type="region of interest" description="Disordered" evidence="1">
    <location>
        <begin position="294"/>
        <end position="326"/>
    </location>
</feature>
<dbReference type="RefSeq" id="WP_043813364.1">
    <property type="nucleotide sequence ID" value="NZ_JOEF01000026.1"/>
</dbReference>
<gene>
    <name evidence="2" type="ORF">SAMN04489726_1132</name>
</gene>
<organism evidence="2 3">
    <name type="scientific">Allokutzneria albata</name>
    <name type="common">Kibdelosporangium albatum</name>
    <dbReference type="NCBI Taxonomy" id="211114"/>
    <lineage>
        <taxon>Bacteria</taxon>
        <taxon>Bacillati</taxon>
        <taxon>Actinomycetota</taxon>
        <taxon>Actinomycetes</taxon>
        <taxon>Pseudonocardiales</taxon>
        <taxon>Pseudonocardiaceae</taxon>
        <taxon>Allokutzneria</taxon>
    </lineage>
</organism>
<keyword evidence="3" id="KW-1185">Reference proteome</keyword>
<name>A0A1G9SFB7_ALLAB</name>
<reference evidence="2 3" key="1">
    <citation type="submission" date="2016-10" db="EMBL/GenBank/DDBJ databases">
        <authorList>
            <person name="de Groot N.N."/>
        </authorList>
    </citation>
    <scope>NUCLEOTIDE SEQUENCE [LARGE SCALE GENOMIC DNA]</scope>
    <source>
        <strain evidence="2 3">DSM 44149</strain>
    </source>
</reference>